<evidence type="ECO:0000256" key="1">
    <source>
        <dbReference type="SAM" id="MobiDB-lite"/>
    </source>
</evidence>
<reference evidence="3 4" key="1">
    <citation type="journal article" date="2019" name="Int. J. Syst. Evol. Microbiol.">
        <title>The Global Catalogue of Microorganisms (GCM) 10K type strain sequencing project: providing services to taxonomists for standard genome sequencing and annotation.</title>
        <authorList>
            <consortium name="The Broad Institute Genomics Platform"/>
            <consortium name="The Broad Institute Genome Sequencing Center for Infectious Disease"/>
            <person name="Wu L."/>
            <person name="Ma J."/>
        </authorList>
    </citation>
    <scope>NUCLEOTIDE SEQUENCE [LARGE SCALE GENOMIC DNA]</scope>
    <source>
        <strain evidence="3 4">JCM 15589</strain>
    </source>
</reference>
<dbReference type="InterPro" id="IPR049625">
    <property type="entry name" value="Glyco_transf_61_cat"/>
</dbReference>
<organism evidence="3 4">
    <name type="scientific">Isoptericola hypogeus</name>
    <dbReference type="NCBI Taxonomy" id="300179"/>
    <lineage>
        <taxon>Bacteria</taxon>
        <taxon>Bacillati</taxon>
        <taxon>Actinomycetota</taxon>
        <taxon>Actinomycetes</taxon>
        <taxon>Micrococcales</taxon>
        <taxon>Promicromonosporaceae</taxon>
        <taxon>Isoptericola</taxon>
    </lineage>
</organism>
<evidence type="ECO:0000259" key="2">
    <source>
        <dbReference type="Pfam" id="PF04577"/>
    </source>
</evidence>
<evidence type="ECO:0000313" key="3">
    <source>
        <dbReference type="EMBL" id="GAA1710099.1"/>
    </source>
</evidence>
<dbReference type="RefSeq" id="WP_344244946.1">
    <property type="nucleotide sequence ID" value="NZ_BAAAPM010000002.1"/>
</dbReference>
<feature type="region of interest" description="Disordered" evidence="1">
    <location>
        <begin position="1"/>
        <end position="45"/>
    </location>
</feature>
<protein>
    <recommendedName>
        <fullName evidence="2">Glycosyltransferase 61 catalytic domain-containing protein</fullName>
    </recommendedName>
</protein>
<feature type="domain" description="Glycosyltransferase 61 catalytic" evidence="2">
    <location>
        <begin position="380"/>
        <end position="553"/>
    </location>
</feature>
<accession>A0ABN2IR35</accession>
<gene>
    <name evidence="3" type="ORF">GCM10009809_03050</name>
</gene>
<proteinExistence type="predicted"/>
<evidence type="ECO:0000313" key="4">
    <source>
        <dbReference type="Proteomes" id="UP001501138"/>
    </source>
</evidence>
<dbReference type="Pfam" id="PF04577">
    <property type="entry name" value="Glyco_transf_61"/>
    <property type="match status" value="1"/>
</dbReference>
<sequence length="638" mass="69069">MTLARSSWFPAGRRASARREPAPRESAPRESARRESARPATSTPAGDVARVGALLSALGVEPGSSMVVVVDLPRPDELASALPDLCPGVEVTVLSTAEPGTAASAGTAGAASTAVTVRAAVTVRPARSAAQMAQVVAAGPSPDVVLDARGRRNGQRQEVFDALFLELVDGGRYVVAAPTPGPGGVDAVDARILPVTRHVERLRSYRSWRPERRRRELSDVVRALADAVAGLELGRRTVVVRKSGVHVRLLPDGEAQRVIERRGGPHRELERRPATTAELRGTLWTSDDAVRARRLRPGPFPVPDRVCAVFEDVVCAPRQLAVARGVVLPTAYHKPLRAPLQHQAVRQVRAGLARAPQLEGPLVELPGTYFHLDNEYAGHYGHVITQDLAKLWSWERAVAEYPDLRVLVSPALHGAPLPGYTVELLEAFGIGRERVTVLERPARVERLVTSTQAFQQPVFAAPEAREVWARVTRSLVERAGDVEVPERVFVSRRSSMRRRCLNGPEVEELFSGAGFAVVYPEDLSLPEQAAYFSRASVVAGYAGSALLNFVYSDGPATRIVLASTSYHAANEYFLASQHGGDLHYFWCEPVAPQVERPPRDFHWDYRLDLDRDGPALRALLDRVGEGGGEGGGEGVAAG</sequence>
<feature type="compositionally biased region" description="Basic and acidic residues" evidence="1">
    <location>
        <begin position="17"/>
        <end position="37"/>
    </location>
</feature>
<comment type="caution">
    <text evidence="3">The sequence shown here is derived from an EMBL/GenBank/DDBJ whole genome shotgun (WGS) entry which is preliminary data.</text>
</comment>
<name>A0ABN2IR35_9MICO</name>
<keyword evidence="4" id="KW-1185">Reference proteome</keyword>
<dbReference type="EMBL" id="BAAAPM010000002">
    <property type="protein sequence ID" value="GAA1710099.1"/>
    <property type="molecule type" value="Genomic_DNA"/>
</dbReference>
<dbReference type="Proteomes" id="UP001501138">
    <property type="component" value="Unassembled WGS sequence"/>
</dbReference>